<dbReference type="EMBL" id="JABMKV010000002">
    <property type="protein sequence ID" value="NQX31347.1"/>
    <property type="molecule type" value="Genomic_DNA"/>
</dbReference>
<dbReference type="PANTHER" id="PTHR14097">
    <property type="entry name" value="OXIDOREDUCTASE HTATIP2"/>
    <property type="match status" value="1"/>
</dbReference>
<evidence type="ECO:0000259" key="2">
    <source>
        <dbReference type="Pfam" id="PF01370"/>
    </source>
</evidence>
<accession>A0ABX2DBF3</accession>
<dbReference type="Gene3D" id="3.40.50.720">
    <property type="entry name" value="NAD(P)-binding Rossmann-like Domain"/>
    <property type="match status" value="1"/>
</dbReference>
<comment type="caution">
    <text evidence="3">The sequence shown here is derived from an EMBL/GenBank/DDBJ whole genome shotgun (WGS) entry which is preliminary data.</text>
</comment>
<proteinExistence type="predicted"/>
<dbReference type="SUPFAM" id="SSF51735">
    <property type="entry name" value="NAD(P)-binding Rossmann-fold domains"/>
    <property type="match status" value="1"/>
</dbReference>
<evidence type="ECO:0000313" key="4">
    <source>
        <dbReference type="Proteomes" id="UP000762110"/>
    </source>
</evidence>
<dbReference type="Proteomes" id="UP000762110">
    <property type="component" value="Unassembled WGS sequence"/>
</dbReference>
<name>A0ABX2DBF3_9SPHI</name>
<dbReference type="InterPro" id="IPR001509">
    <property type="entry name" value="Epimerase_deHydtase"/>
</dbReference>
<evidence type="ECO:0000256" key="1">
    <source>
        <dbReference type="ARBA" id="ARBA00004370"/>
    </source>
</evidence>
<protein>
    <submittedName>
        <fullName evidence="3">Epimerase</fullName>
    </submittedName>
</protein>
<gene>
    <name evidence="3" type="ORF">HQN85_06405</name>
</gene>
<evidence type="ECO:0000313" key="3">
    <source>
        <dbReference type="EMBL" id="NQX31347.1"/>
    </source>
</evidence>
<comment type="subcellular location">
    <subcellularLocation>
        <location evidence="1">Membrane</location>
    </subcellularLocation>
</comment>
<reference evidence="3 4" key="1">
    <citation type="submission" date="2020-05" db="EMBL/GenBank/DDBJ databases">
        <title>Description of Pedobacter foliorum sp. nov.</title>
        <authorList>
            <person name="Qi S."/>
            <person name="Carlier A."/>
            <person name="Cnockaert M."/>
            <person name="Vandamme P."/>
        </authorList>
    </citation>
    <scope>NUCLEOTIDE SEQUENCE [LARGE SCALE GENOMIC DNA]</scope>
    <source>
        <strain evidence="3 4">LMG 31300</strain>
    </source>
</reference>
<dbReference type="PANTHER" id="PTHR14097:SF8">
    <property type="entry name" value="NAD(P)-BINDING DOMAIN-CONTAINING PROTEIN"/>
    <property type="match status" value="1"/>
</dbReference>
<keyword evidence="4" id="KW-1185">Reference proteome</keyword>
<dbReference type="InterPro" id="IPR036291">
    <property type="entry name" value="NAD(P)-bd_dom_sf"/>
</dbReference>
<organism evidence="3 4">
    <name type="scientific">Pedobacter boryungensis</name>
    <dbReference type="NCBI Taxonomy" id="869962"/>
    <lineage>
        <taxon>Bacteria</taxon>
        <taxon>Pseudomonadati</taxon>
        <taxon>Bacteroidota</taxon>
        <taxon>Sphingobacteriia</taxon>
        <taxon>Sphingobacteriales</taxon>
        <taxon>Sphingobacteriaceae</taxon>
        <taxon>Pedobacter</taxon>
    </lineage>
</organism>
<dbReference type="RefSeq" id="WP_173270291.1">
    <property type="nucleotide sequence ID" value="NZ_JABMKV010000002.1"/>
</dbReference>
<sequence length="222" mass="25137">MDAKVKAIITGTTGMVGEGVLYECLQNPNVEAILVINRKSCGYHHPKLKEIIHQDFFDFSSIENELKGYNACFFCLGVSSVGMDKDQYFKLTHTLTLHVAQTLSKLNPDMTFCYVSGAGTNSSEKGSINWAIVKGKTENDLMKLPFKQVFNFRPGIIKPIKGLKNTHNFYKFFMWLFPVLKAINQNSFVSLQEISLAMINATKSDKERRILEVRDIIELAKQ</sequence>
<feature type="domain" description="NAD-dependent epimerase/dehydratase" evidence="2">
    <location>
        <begin position="8"/>
        <end position="117"/>
    </location>
</feature>
<dbReference type="Pfam" id="PF01370">
    <property type="entry name" value="Epimerase"/>
    <property type="match status" value="1"/>
</dbReference>